<evidence type="ECO:0000259" key="2">
    <source>
        <dbReference type="Pfam" id="PF05899"/>
    </source>
</evidence>
<gene>
    <name evidence="3" type="ORF">MICPUCDRAFT_13135</name>
</gene>
<feature type="non-terminal residue" evidence="3">
    <location>
        <position position="81"/>
    </location>
</feature>
<dbReference type="InterPro" id="IPR011051">
    <property type="entry name" value="RmlC_Cupin_sf"/>
</dbReference>
<dbReference type="InterPro" id="IPR008579">
    <property type="entry name" value="UGlyAH_Cupin_dom"/>
</dbReference>
<dbReference type="PANTHER" id="PTHR40943:SF1">
    <property type="entry name" value="CYTOPLASMIC PROTEIN"/>
    <property type="match status" value="1"/>
</dbReference>
<evidence type="ECO:0000313" key="3">
    <source>
        <dbReference type="EMBL" id="EEH60560.1"/>
    </source>
</evidence>
<dbReference type="KEGG" id="mpp:MICPUCDRAFT_13135"/>
<dbReference type="EMBL" id="GG663735">
    <property type="protein sequence ID" value="EEH60560.1"/>
    <property type="molecule type" value="Genomic_DNA"/>
</dbReference>
<organism evidence="4">
    <name type="scientific">Micromonas pusilla (strain CCMP1545)</name>
    <name type="common">Picoplanktonic green alga</name>
    <dbReference type="NCBI Taxonomy" id="564608"/>
    <lineage>
        <taxon>Eukaryota</taxon>
        <taxon>Viridiplantae</taxon>
        <taxon>Chlorophyta</taxon>
        <taxon>Mamiellophyceae</taxon>
        <taxon>Mamiellales</taxon>
        <taxon>Mamiellaceae</taxon>
        <taxon>Micromonas</taxon>
    </lineage>
</organism>
<reference evidence="3 4" key="1">
    <citation type="journal article" date="2009" name="Science">
        <title>Green evolution and dynamic adaptations revealed by genomes of the marine picoeukaryotes Micromonas.</title>
        <authorList>
            <person name="Worden A.Z."/>
            <person name="Lee J.H."/>
            <person name="Mock T."/>
            <person name="Rouze P."/>
            <person name="Simmons M.P."/>
            <person name="Aerts A.L."/>
            <person name="Allen A.E."/>
            <person name="Cuvelier M.L."/>
            <person name="Derelle E."/>
            <person name="Everett M.V."/>
            <person name="Foulon E."/>
            <person name="Grimwood J."/>
            <person name="Gundlach H."/>
            <person name="Henrissat B."/>
            <person name="Napoli C."/>
            <person name="McDonald S.M."/>
            <person name="Parker M.S."/>
            <person name="Rombauts S."/>
            <person name="Salamov A."/>
            <person name="Von Dassow P."/>
            <person name="Badger J.H."/>
            <person name="Coutinho P.M."/>
            <person name="Demir E."/>
            <person name="Dubchak I."/>
            <person name="Gentemann C."/>
            <person name="Eikrem W."/>
            <person name="Gready J.E."/>
            <person name="John U."/>
            <person name="Lanier W."/>
            <person name="Lindquist E.A."/>
            <person name="Lucas S."/>
            <person name="Mayer K.F."/>
            <person name="Moreau H."/>
            <person name="Not F."/>
            <person name="Otillar R."/>
            <person name="Panaud O."/>
            <person name="Pangilinan J."/>
            <person name="Paulsen I."/>
            <person name="Piegu B."/>
            <person name="Poliakov A."/>
            <person name="Robbens S."/>
            <person name="Schmutz J."/>
            <person name="Toulza E."/>
            <person name="Wyss T."/>
            <person name="Zelensky A."/>
            <person name="Zhou K."/>
            <person name="Armbrust E.V."/>
            <person name="Bhattacharya D."/>
            <person name="Goodenough U.W."/>
            <person name="Van de Peer Y."/>
            <person name="Grigoriev I.V."/>
        </authorList>
    </citation>
    <scope>NUCLEOTIDE SEQUENCE [LARGE SCALE GENOMIC DNA]</scope>
    <source>
        <strain evidence="3 4">CCMP1545</strain>
    </source>
</reference>
<dbReference type="Proteomes" id="UP000001876">
    <property type="component" value="Unassembled WGS sequence"/>
</dbReference>
<protein>
    <submittedName>
        <fullName evidence="3">Predicted protein</fullName>
    </submittedName>
</protein>
<keyword evidence="4" id="KW-1185">Reference proteome</keyword>
<dbReference type="Gene3D" id="2.60.120.10">
    <property type="entry name" value="Jelly Rolls"/>
    <property type="match status" value="1"/>
</dbReference>
<dbReference type="GeneID" id="9680532"/>
<feature type="region of interest" description="Disordered" evidence="1">
    <location>
        <begin position="1"/>
        <end position="21"/>
    </location>
</feature>
<evidence type="ECO:0000256" key="1">
    <source>
        <dbReference type="SAM" id="MobiDB-lite"/>
    </source>
</evidence>
<dbReference type="Pfam" id="PF05899">
    <property type="entry name" value="Cupin_3"/>
    <property type="match status" value="1"/>
</dbReference>
<name>C1MJG3_MICPC</name>
<sequence length="81" mass="8826">MQNGASSCGSWACSEGGWDSPNPRGSTEWFYVLSGNGAVTDPDGTMHAFGPGDSVVLPKGWHGRWDIGRHIHKVWLTMEHD</sequence>
<dbReference type="RefSeq" id="XP_003055308.1">
    <property type="nucleotide sequence ID" value="XM_003055262.1"/>
</dbReference>
<accession>C1MJG3</accession>
<dbReference type="AlphaFoldDB" id="C1MJG3"/>
<evidence type="ECO:0000313" key="4">
    <source>
        <dbReference type="Proteomes" id="UP000001876"/>
    </source>
</evidence>
<dbReference type="PANTHER" id="PTHR40943">
    <property type="entry name" value="CYTOPLASMIC PROTEIN-RELATED"/>
    <property type="match status" value="1"/>
</dbReference>
<feature type="domain" description="(S)-ureidoglycine aminohydrolase cupin" evidence="2">
    <location>
        <begin position="3"/>
        <end position="74"/>
    </location>
</feature>
<dbReference type="OrthoDB" id="39473at2759"/>
<dbReference type="InterPro" id="IPR014710">
    <property type="entry name" value="RmlC-like_jellyroll"/>
</dbReference>
<proteinExistence type="predicted"/>
<dbReference type="SUPFAM" id="SSF51182">
    <property type="entry name" value="RmlC-like cupins"/>
    <property type="match status" value="1"/>
</dbReference>